<dbReference type="EMBL" id="HF935519">
    <property type="protein sequence ID" value="CCX10194.1"/>
    <property type="molecule type" value="Genomic_DNA"/>
</dbReference>
<dbReference type="PANTHER" id="PTHR30249">
    <property type="entry name" value="PUTATIVE SEROTONIN TRANSPORTER"/>
    <property type="match status" value="1"/>
</dbReference>
<dbReference type="OMA" id="LRWMNLF"/>
<evidence type="ECO:0000256" key="4">
    <source>
        <dbReference type="ARBA" id="ARBA00023136"/>
    </source>
</evidence>
<feature type="transmembrane region" description="Helical" evidence="6">
    <location>
        <begin position="132"/>
        <end position="151"/>
    </location>
</feature>
<protein>
    <submittedName>
        <fullName evidence="7">Similar to Antiholin-like protein LrgB acc. no. P94516</fullName>
    </submittedName>
</protein>
<feature type="compositionally biased region" description="Low complexity" evidence="5">
    <location>
        <begin position="247"/>
        <end position="258"/>
    </location>
</feature>
<dbReference type="Pfam" id="PF04172">
    <property type="entry name" value="LrgB"/>
    <property type="match status" value="1"/>
</dbReference>
<feature type="transmembrane region" description="Helical" evidence="6">
    <location>
        <begin position="101"/>
        <end position="120"/>
    </location>
</feature>
<accession>U4L2Q6</accession>
<gene>
    <name evidence="7" type="ORF">PCON_09787</name>
</gene>
<evidence type="ECO:0000256" key="2">
    <source>
        <dbReference type="ARBA" id="ARBA00022692"/>
    </source>
</evidence>
<feature type="transmembrane region" description="Helical" evidence="6">
    <location>
        <begin position="525"/>
        <end position="546"/>
    </location>
</feature>
<evidence type="ECO:0000256" key="1">
    <source>
        <dbReference type="ARBA" id="ARBA00004141"/>
    </source>
</evidence>
<organism evidence="7 8">
    <name type="scientific">Pyronema omphalodes (strain CBS 100304)</name>
    <name type="common">Pyronema confluens</name>
    <dbReference type="NCBI Taxonomy" id="1076935"/>
    <lineage>
        <taxon>Eukaryota</taxon>
        <taxon>Fungi</taxon>
        <taxon>Dikarya</taxon>
        <taxon>Ascomycota</taxon>
        <taxon>Pezizomycotina</taxon>
        <taxon>Pezizomycetes</taxon>
        <taxon>Pezizales</taxon>
        <taxon>Pyronemataceae</taxon>
        <taxon>Pyronema</taxon>
    </lineage>
</organism>
<dbReference type="AlphaFoldDB" id="U4L2Q6"/>
<feature type="region of interest" description="Disordered" evidence="5">
    <location>
        <begin position="161"/>
        <end position="200"/>
    </location>
</feature>
<name>U4L2Q6_PYROM</name>
<dbReference type="GO" id="GO:0016020">
    <property type="term" value="C:membrane"/>
    <property type="evidence" value="ECO:0007669"/>
    <property type="project" value="UniProtKB-SubCell"/>
</dbReference>
<feature type="transmembrane region" description="Helical" evidence="6">
    <location>
        <begin position="58"/>
        <end position="80"/>
    </location>
</feature>
<evidence type="ECO:0000313" key="8">
    <source>
        <dbReference type="Proteomes" id="UP000018144"/>
    </source>
</evidence>
<keyword evidence="4 6" id="KW-0472">Membrane</keyword>
<dbReference type="InterPro" id="IPR007300">
    <property type="entry name" value="CidB/LrgB"/>
</dbReference>
<evidence type="ECO:0000313" key="7">
    <source>
        <dbReference type="EMBL" id="CCX10194.1"/>
    </source>
</evidence>
<sequence length="561" mass="59200">MAMRTLSFDKALHHDVKTALGISLKESWPHLVKAWIYVPFGVVVAMLILWGIDCVIQFTGIAFPASVAGMLILFGGLIGLEATIGERKVREIFRLIDVPGGFMLKYINICFVPSFVLLPLSPSVGPAEIGKIIAVFFIGFIGALIGTIYVVRGLQAVLPKPKHENEETDTPETELIPLTNGPGPSLAPSTNPSTAPSLMGSVPSSVLSLLPPLPAPTAETQRLRGAGPVCSRLPSHITAPRHSRPASPTRLPSLLSQLTPPPSPPPPSRAEILAASLTRNFDVITYAVLFAISLPIMYTTGYAMPAHMTMTTLLFLLALPFFKKSPLLHPVLTSAAGVILGIYILSTPTYTPFKTALHEYRVGTKYLALFRGLDVPAPGAGDILSSLLDVSIVALALPMYTHRRPLLQHFPLILIPSILLAVGNITLYPLIGGLVGISAPRSIAFAGRSVTLALATPAVQNFGGDTQFLAVLCVTTGIFAVLAGPKVLQLCKVGENEYIVRGIAFGGNGSAVATAFLLGKGEPRAAAMGSLAMVFFGIMVVVVAAIGPVRSGVIGLLTVGK</sequence>
<feature type="transmembrane region" description="Helical" evidence="6">
    <location>
        <begin position="327"/>
        <end position="345"/>
    </location>
</feature>
<feature type="compositionally biased region" description="Pro residues" evidence="5">
    <location>
        <begin position="259"/>
        <end position="268"/>
    </location>
</feature>
<keyword evidence="8" id="KW-1185">Reference proteome</keyword>
<feature type="transmembrane region" description="Helical" evidence="6">
    <location>
        <begin position="500"/>
        <end position="519"/>
    </location>
</feature>
<feature type="transmembrane region" description="Helical" evidence="6">
    <location>
        <begin position="412"/>
        <end position="431"/>
    </location>
</feature>
<dbReference type="Proteomes" id="UP000018144">
    <property type="component" value="Unassembled WGS sequence"/>
</dbReference>
<dbReference type="eggNOG" id="ENOG502QQ63">
    <property type="taxonomic scope" value="Eukaryota"/>
</dbReference>
<evidence type="ECO:0000256" key="3">
    <source>
        <dbReference type="ARBA" id="ARBA00022989"/>
    </source>
</evidence>
<comment type="subcellular location">
    <subcellularLocation>
        <location evidence="1">Membrane</location>
        <topology evidence="1">Multi-pass membrane protein</topology>
    </subcellularLocation>
</comment>
<feature type="region of interest" description="Disordered" evidence="5">
    <location>
        <begin position="227"/>
        <end position="269"/>
    </location>
</feature>
<evidence type="ECO:0000256" key="6">
    <source>
        <dbReference type="SAM" id="Phobius"/>
    </source>
</evidence>
<dbReference type="OrthoDB" id="2502820at2759"/>
<feature type="transmembrane region" description="Helical" evidence="6">
    <location>
        <begin position="281"/>
        <end position="298"/>
    </location>
</feature>
<feature type="transmembrane region" description="Helical" evidence="6">
    <location>
        <begin position="468"/>
        <end position="488"/>
    </location>
</feature>
<keyword evidence="3 6" id="KW-1133">Transmembrane helix</keyword>
<dbReference type="PANTHER" id="PTHR30249:SF0">
    <property type="entry name" value="PLASTIDAL GLYCOLATE_GLYCERATE TRANSLOCATOR 1, CHLOROPLASTIC"/>
    <property type="match status" value="1"/>
</dbReference>
<keyword evidence="2 6" id="KW-0812">Transmembrane</keyword>
<proteinExistence type="predicted"/>
<reference evidence="7 8" key="1">
    <citation type="journal article" date="2013" name="PLoS Genet.">
        <title>The genome and development-dependent transcriptomes of Pyronema confluens: a window into fungal evolution.</title>
        <authorList>
            <person name="Traeger S."/>
            <person name="Altegoer F."/>
            <person name="Freitag M."/>
            <person name="Gabaldon T."/>
            <person name="Kempken F."/>
            <person name="Kumar A."/>
            <person name="Marcet-Houben M."/>
            <person name="Poggeler S."/>
            <person name="Stajich J.E."/>
            <person name="Nowrousian M."/>
        </authorList>
    </citation>
    <scope>NUCLEOTIDE SEQUENCE [LARGE SCALE GENOMIC DNA]</scope>
    <source>
        <strain evidence="8">CBS 100304</strain>
        <tissue evidence="7">Vegetative mycelium</tissue>
    </source>
</reference>
<evidence type="ECO:0000256" key="5">
    <source>
        <dbReference type="SAM" id="MobiDB-lite"/>
    </source>
</evidence>
<feature type="transmembrane region" description="Helical" evidence="6">
    <location>
        <begin position="34"/>
        <end position="52"/>
    </location>
</feature>